<feature type="transmembrane region" description="Helical" evidence="5">
    <location>
        <begin position="26"/>
        <end position="44"/>
    </location>
</feature>
<feature type="transmembrane region" description="Helical" evidence="5">
    <location>
        <begin position="126"/>
        <end position="145"/>
    </location>
</feature>
<dbReference type="GO" id="GO:0016020">
    <property type="term" value="C:membrane"/>
    <property type="evidence" value="ECO:0007669"/>
    <property type="project" value="UniProtKB-SubCell"/>
</dbReference>
<feature type="transmembrane region" description="Helical" evidence="5">
    <location>
        <begin position="83"/>
        <end position="105"/>
    </location>
</feature>
<evidence type="ECO:0000313" key="6">
    <source>
        <dbReference type="EMBL" id="KAF2018356.1"/>
    </source>
</evidence>
<evidence type="ECO:0000256" key="2">
    <source>
        <dbReference type="ARBA" id="ARBA00022692"/>
    </source>
</evidence>
<keyword evidence="2 5" id="KW-0812">Transmembrane</keyword>
<comment type="subcellular location">
    <subcellularLocation>
        <location evidence="1">Membrane</location>
        <topology evidence="1">Multi-pass membrane protein</topology>
    </subcellularLocation>
</comment>
<evidence type="ECO:0000256" key="3">
    <source>
        <dbReference type="ARBA" id="ARBA00022989"/>
    </source>
</evidence>
<proteinExistence type="predicted"/>
<dbReference type="GeneID" id="54287800"/>
<name>A0A6A5XZF7_9PLEO</name>
<dbReference type="Proteomes" id="UP000799778">
    <property type="component" value="Unassembled WGS sequence"/>
</dbReference>
<evidence type="ECO:0000313" key="7">
    <source>
        <dbReference type="Proteomes" id="UP000799778"/>
    </source>
</evidence>
<organism evidence="6 7">
    <name type="scientific">Aaosphaeria arxii CBS 175.79</name>
    <dbReference type="NCBI Taxonomy" id="1450172"/>
    <lineage>
        <taxon>Eukaryota</taxon>
        <taxon>Fungi</taxon>
        <taxon>Dikarya</taxon>
        <taxon>Ascomycota</taxon>
        <taxon>Pezizomycotina</taxon>
        <taxon>Dothideomycetes</taxon>
        <taxon>Pleosporomycetidae</taxon>
        <taxon>Pleosporales</taxon>
        <taxon>Pleosporales incertae sedis</taxon>
        <taxon>Aaosphaeria</taxon>
    </lineage>
</organism>
<sequence length="292" mass="32041">MYEHTAHQARGIADFDLFPYTPSAPAAWTFVVLFGIAAVLHFGYMVTFQSWFFIPFILGCIGEAGGYYGRAWAHQNIRNGTPYLIQMMLILGSAPLLAATVYMTLGRFATALDARQHSLLGPKKTTTLFVVIDIASFVCQMWGSAAQASGPEGAAQGMKIVLGGLGVQLVALLCFVGMVAVLHVRLNREPTSASRRAHIRWRKYVWGLYAVSVLFLARNVFRFVEFAEGADGSIVRTEALMYVFDASLLFAGTVVFLVVHPGMLIRGLRKAGVGMMEDEEDKDGVLLGGYRR</sequence>
<dbReference type="EMBL" id="ML978068">
    <property type="protein sequence ID" value="KAF2018356.1"/>
    <property type="molecule type" value="Genomic_DNA"/>
</dbReference>
<dbReference type="PANTHER" id="PTHR31465">
    <property type="entry name" value="PROTEIN RTA1-RELATED"/>
    <property type="match status" value="1"/>
</dbReference>
<dbReference type="AlphaFoldDB" id="A0A6A5XZF7"/>
<keyword evidence="3 5" id="KW-1133">Transmembrane helix</keyword>
<feature type="transmembrane region" description="Helical" evidence="5">
    <location>
        <begin position="165"/>
        <end position="184"/>
    </location>
</feature>
<evidence type="ECO:0000256" key="1">
    <source>
        <dbReference type="ARBA" id="ARBA00004141"/>
    </source>
</evidence>
<protein>
    <submittedName>
        <fullName evidence="6">Putative RTA1 domain protein</fullName>
    </submittedName>
</protein>
<accession>A0A6A5XZF7</accession>
<dbReference type="OrthoDB" id="3358017at2759"/>
<reference evidence="6" key="1">
    <citation type="journal article" date="2020" name="Stud. Mycol.">
        <title>101 Dothideomycetes genomes: a test case for predicting lifestyles and emergence of pathogens.</title>
        <authorList>
            <person name="Haridas S."/>
            <person name="Albert R."/>
            <person name="Binder M."/>
            <person name="Bloem J."/>
            <person name="Labutti K."/>
            <person name="Salamov A."/>
            <person name="Andreopoulos B."/>
            <person name="Baker S."/>
            <person name="Barry K."/>
            <person name="Bills G."/>
            <person name="Bluhm B."/>
            <person name="Cannon C."/>
            <person name="Castanera R."/>
            <person name="Culley D."/>
            <person name="Daum C."/>
            <person name="Ezra D."/>
            <person name="Gonzalez J."/>
            <person name="Henrissat B."/>
            <person name="Kuo A."/>
            <person name="Liang C."/>
            <person name="Lipzen A."/>
            <person name="Lutzoni F."/>
            <person name="Magnuson J."/>
            <person name="Mondo S."/>
            <person name="Nolan M."/>
            <person name="Ohm R."/>
            <person name="Pangilinan J."/>
            <person name="Park H.-J."/>
            <person name="Ramirez L."/>
            <person name="Alfaro M."/>
            <person name="Sun H."/>
            <person name="Tritt A."/>
            <person name="Yoshinaga Y."/>
            <person name="Zwiers L.-H."/>
            <person name="Turgeon B."/>
            <person name="Goodwin S."/>
            <person name="Spatafora J."/>
            <person name="Crous P."/>
            <person name="Grigoriev I."/>
        </authorList>
    </citation>
    <scope>NUCLEOTIDE SEQUENCE</scope>
    <source>
        <strain evidence="6">CBS 175.79</strain>
    </source>
</reference>
<dbReference type="InterPro" id="IPR007568">
    <property type="entry name" value="RTA1"/>
</dbReference>
<keyword evidence="4 5" id="KW-0472">Membrane</keyword>
<dbReference type="Pfam" id="PF04479">
    <property type="entry name" value="RTA1"/>
    <property type="match status" value="1"/>
</dbReference>
<evidence type="ECO:0000256" key="5">
    <source>
        <dbReference type="SAM" id="Phobius"/>
    </source>
</evidence>
<feature type="transmembrane region" description="Helical" evidence="5">
    <location>
        <begin position="241"/>
        <end position="259"/>
    </location>
</feature>
<gene>
    <name evidence="6" type="ORF">BU24DRAFT_440942</name>
</gene>
<dbReference type="RefSeq" id="XP_033386695.1">
    <property type="nucleotide sequence ID" value="XM_033530403.1"/>
</dbReference>
<feature type="transmembrane region" description="Helical" evidence="5">
    <location>
        <begin position="51"/>
        <end position="71"/>
    </location>
</feature>
<evidence type="ECO:0000256" key="4">
    <source>
        <dbReference type="ARBA" id="ARBA00023136"/>
    </source>
</evidence>
<keyword evidence="7" id="KW-1185">Reference proteome</keyword>
<feature type="transmembrane region" description="Helical" evidence="5">
    <location>
        <begin position="204"/>
        <end position="221"/>
    </location>
</feature>
<dbReference type="PANTHER" id="PTHR31465:SF17">
    <property type="entry name" value="DOMAIN PROTEIN, PUTATIVE (AFU_ORTHOLOGUE AFUA_5G09900)-RELATED"/>
    <property type="match status" value="1"/>
</dbReference>